<evidence type="ECO:0000313" key="2">
    <source>
        <dbReference type="EMBL" id="ERG91603.1"/>
    </source>
</evidence>
<gene>
    <name evidence="2" type="ORF">J07HQW1_01637</name>
</gene>
<proteinExistence type="predicted"/>
<evidence type="ECO:0000313" key="3">
    <source>
        <dbReference type="Proteomes" id="UP000030649"/>
    </source>
</evidence>
<keyword evidence="1" id="KW-0472">Membrane</keyword>
<keyword evidence="1" id="KW-1133">Transmembrane helix</keyword>
<feature type="transmembrane region" description="Helical" evidence="1">
    <location>
        <begin position="51"/>
        <end position="70"/>
    </location>
</feature>
<reference evidence="2 3" key="1">
    <citation type="journal article" date="2013" name="PLoS ONE">
        <title>Assembly-driven community genomics of a hypersaline microbial ecosystem.</title>
        <authorList>
            <person name="Podell S."/>
            <person name="Ugalde J.A."/>
            <person name="Narasingarao P."/>
            <person name="Banfield J.F."/>
            <person name="Heidelberg K.B."/>
            <person name="Allen E.E."/>
        </authorList>
    </citation>
    <scope>NUCLEOTIDE SEQUENCE [LARGE SCALE GENOMIC DNA]</scope>
    <source>
        <strain evidence="3">J07HQW1</strain>
    </source>
</reference>
<organism evidence="2 3">
    <name type="scientific">Haloquadratum walsbyi J07HQW1</name>
    <dbReference type="NCBI Taxonomy" id="1238424"/>
    <lineage>
        <taxon>Archaea</taxon>
        <taxon>Methanobacteriati</taxon>
        <taxon>Methanobacteriota</taxon>
        <taxon>Stenosarchaea group</taxon>
        <taxon>Halobacteria</taxon>
        <taxon>Halobacteriales</taxon>
        <taxon>Haloferacaceae</taxon>
        <taxon>Haloquadratum</taxon>
    </lineage>
</organism>
<feature type="transmembrane region" description="Helical" evidence="1">
    <location>
        <begin position="27"/>
        <end position="45"/>
    </location>
</feature>
<dbReference type="HOGENOM" id="CLU_2695678_0_0_2"/>
<dbReference type="EMBL" id="KE356560">
    <property type="protein sequence ID" value="ERG91603.1"/>
    <property type="molecule type" value="Genomic_DNA"/>
</dbReference>
<protein>
    <submittedName>
        <fullName evidence="2">Uncharacterized protein</fullName>
    </submittedName>
</protein>
<accession>U1N5A9</accession>
<keyword evidence="1" id="KW-0812">Transmembrane</keyword>
<dbReference type="Proteomes" id="UP000030649">
    <property type="component" value="Unassembled WGS sequence"/>
</dbReference>
<dbReference type="AlphaFoldDB" id="U1N5A9"/>
<sequence length="73" mass="8152">MINHMPDDEDGSMSNWFKKYPRYPSKIIGFSCVTLSVIGLVTASVDWWDPSFVTAGFGVVGIILGLWVAWADR</sequence>
<evidence type="ECO:0000256" key="1">
    <source>
        <dbReference type="SAM" id="Phobius"/>
    </source>
</evidence>
<name>U1N5A9_9EURY</name>